<dbReference type="AlphaFoldDB" id="A0A5Q3Q3Q1"/>
<dbReference type="Gene3D" id="1.10.10.10">
    <property type="entry name" value="Winged helix-like DNA-binding domain superfamily/Winged helix DNA-binding domain"/>
    <property type="match status" value="1"/>
</dbReference>
<dbReference type="RefSeq" id="WP_154075566.1">
    <property type="nucleotide sequence ID" value="NZ_CP045929.1"/>
</dbReference>
<dbReference type="SUPFAM" id="SSF46785">
    <property type="entry name" value="Winged helix' DNA-binding domain"/>
    <property type="match status" value="1"/>
</dbReference>
<sequence>MLRMTFAPDDLHRIRVMPRPDPMWELTLSVHRLRPGQPNSAAQNSWSRQIEAVTGTESPSRDLLSLLIPPQGNFPDFLTPADSRDGFEAALDAVLDTPARQWQQELSGALESHTALPDWAPDLTSPGRSSRMLVDSALRDYFRRYVQPYWPGIQRHVAADFTTRSGHLAAGGTGALLARLSSRIRWDWPVLEADYPVDHEIDLRGRGLTLIPSFFCAGVPVTLADPDLEPVLVYPVTGVDIRPATVTPGDPRMRALAEVVGTTRAQILAALDDPCSTGVLATRVERSAASASEQVGLLRAAGLVHTSRRGQRVRHELTVMGRRLLHAPAAPPPSH</sequence>
<evidence type="ECO:0000313" key="2">
    <source>
        <dbReference type="EMBL" id="QGK68963.1"/>
    </source>
</evidence>
<dbReference type="SMART" id="SM00418">
    <property type="entry name" value="HTH_ARSR"/>
    <property type="match status" value="1"/>
</dbReference>
<dbReference type="GO" id="GO:0003700">
    <property type="term" value="F:DNA-binding transcription factor activity"/>
    <property type="evidence" value="ECO:0007669"/>
    <property type="project" value="InterPro"/>
</dbReference>
<dbReference type="Pfam" id="PF12840">
    <property type="entry name" value="HTH_20"/>
    <property type="match status" value="1"/>
</dbReference>
<protein>
    <submittedName>
        <fullName evidence="2">Transcriptional regulator</fullName>
    </submittedName>
</protein>
<dbReference type="Proteomes" id="UP000371041">
    <property type="component" value="Chromosome"/>
</dbReference>
<dbReference type="InterPro" id="IPR001845">
    <property type="entry name" value="HTH_ArsR_DNA-bd_dom"/>
</dbReference>
<proteinExistence type="predicted"/>
<dbReference type="EMBL" id="CP045929">
    <property type="protein sequence ID" value="QGK68963.1"/>
    <property type="molecule type" value="Genomic_DNA"/>
</dbReference>
<reference evidence="3" key="1">
    <citation type="submission" date="2019-11" db="EMBL/GenBank/DDBJ databases">
        <title>The complete genome sequence of Saccharopolyspora sp. E2A.</title>
        <authorList>
            <person name="Zhang G."/>
        </authorList>
    </citation>
    <scope>NUCLEOTIDE SEQUENCE [LARGE SCALE GENOMIC DNA]</scope>
    <source>
        <strain evidence="3">E2A</strain>
    </source>
</reference>
<feature type="domain" description="HTH arsR-type" evidence="1">
    <location>
        <begin position="255"/>
        <end position="330"/>
    </location>
</feature>
<organism evidence="2 3">
    <name type="scientific">Allosaccharopolyspora coralli</name>
    <dbReference type="NCBI Taxonomy" id="2665642"/>
    <lineage>
        <taxon>Bacteria</taxon>
        <taxon>Bacillati</taxon>
        <taxon>Actinomycetota</taxon>
        <taxon>Actinomycetes</taxon>
        <taxon>Pseudonocardiales</taxon>
        <taxon>Pseudonocardiaceae</taxon>
        <taxon>Allosaccharopolyspora</taxon>
    </lineage>
</organism>
<keyword evidence="3" id="KW-1185">Reference proteome</keyword>
<dbReference type="KEGG" id="sace:GIY23_04890"/>
<gene>
    <name evidence="2" type="ORF">GIY23_04890</name>
</gene>
<evidence type="ECO:0000259" key="1">
    <source>
        <dbReference type="SMART" id="SM00418"/>
    </source>
</evidence>
<evidence type="ECO:0000313" key="3">
    <source>
        <dbReference type="Proteomes" id="UP000371041"/>
    </source>
</evidence>
<dbReference type="InterPro" id="IPR036390">
    <property type="entry name" value="WH_DNA-bd_sf"/>
</dbReference>
<accession>A0A5Q3Q3Q1</accession>
<name>A0A5Q3Q3Q1_9PSEU</name>
<dbReference type="InterPro" id="IPR036388">
    <property type="entry name" value="WH-like_DNA-bd_sf"/>
</dbReference>